<dbReference type="PANTHER" id="PTHR45833">
    <property type="entry name" value="METHIONINE SYNTHASE"/>
    <property type="match status" value="1"/>
</dbReference>
<evidence type="ECO:0000313" key="25">
    <source>
        <dbReference type="Proteomes" id="UP000824125"/>
    </source>
</evidence>
<comment type="cofactor">
    <cofactor evidence="2 19">
        <name>Zn(2+)</name>
        <dbReference type="ChEBI" id="CHEBI:29105"/>
    </cofactor>
</comment>
<evidence type="ECO:0000313" key="24">
    <source>
        <dbReference type="EMBL" id="HIU69685.1"/>
    </source>
</evidence>
<evidence type="ECO:0000256" key="17">
    <source>
        <dbReference type="ARBA" id="ARBA00025552"/>
    </source>
</evidence>
<keyword evidence="11 19" id="KW-0808">Transferase</keyword>
<accession>A0A9D1MVV7</accession>
<feature type="domain" description="Pterin-binding" evidence="21">
    <location>
        <begin position="314"/>
        <end position="560"/>
    </location>
</feature>
<keyword evidence="16" id="KW-0170">Cobalt</keyword>
<feature type="binding site" evidence="19">
    <location>
        <position position="268"/>
    </location>
    <ligand>
        <name>Zn(2+)</name>
        <dbReference type="ChEBI" id="CHEBI:29105"/>
    </ligand>
</feature>
<evidence type="ECO:0000256" key="16">
    <source>
        <dbReference type="ARBA" id="ARBA00023285"/>
    </source>
</evidence>
<dbReference type="Pfam" id="PF02607">
    <property type="entry name" value="B12-binding_2"/>
    <property type="match status" value="1"/>
</dbReference>
<dbReference type="Gene3D" id="3.40.50.280">
    <property type="entry name" value="Cobalamin-binding domain"/>
    <property type="match status" value="1"/>
</dbReference>
<dbReference type="InterPro" id="IPR006158">
    <property type="entry name" value="Cobalamin-bd"/>
</dbReference>
<evidence type="ECO:0000256" key="12">
    <source>
        <dbReference type="ARBA" id="ARBA00022691"/>
    </source>
</evidence>
<evidence type="ECO:0000256" key="9">
    <source>
        <dbReference type="ARBA" id="ARBA00022605"/>
    </source>
</evidence>
<evidence type="ECO:0000256" key="7">
    <source>
        <dbReference type="ARBA" id="ARBA00013998"/>
    </source>
</evidence>
<evidence type="ECO:0000259" key="21">
    <source>
        <dbReference type="PROSITE" id="PS50972"/>
    </source>
</evidence>
<evidence type="ECO:0000259" key="23">
    <source>
        <dbReference type="PROSITE" id="PS51337"/>
    </source>
</evidence>
<dbReference type="PROSITE" id="PS51337">
    <property type="entry name" value="B12_BINDING_NTER"/>
    <property type="match status" value="1"/>
</dbReference>
<dbReference type="SUPFAM" id="SSF52242">
    <property type="entry name" value="Cobalamin (vitamin B12)-binding domain"/>
    <property type="match status" value="1"/>
</dbReference>
<dbReference type="Pfam" id="PF02574">
    <property type="entry name" value="S-methyl_trans"/>
    <property type="match status" value="1"/>
</dbReference>
<comment type="catalytic activity">
    <reaction evidence="1">
        <text>(6S)-5-methyl-5,6,7,8-tetrahydrofolate + L-homocysteine = (6S)-5,6,7,8-tetrahydrofolate + L-methionine</text>
        <dbReference type="Rhea" id="RHEA:11172"/>
        <dbReference type="ChEBI" id="CHEBI:18608"/>
        <dbReference type="ChEBI" id="CHEBI:57453"/>
        <dbReference type="ChEBI" id="CHEBI:57844"/>
        <dbReference type="ChEBI" id="CHEBI:58199"/>
        <dbReference type="EC" id="2.1.1.13"/>
    </reaction>
</comment>
<evidence type="ECO:0000256" key="4">
    <source>
        <dbReference type="ARBA" id="ARBA00005178"/>
    </source>
</evidence>
<dbReference type="InterPro" id="IPR003726">
    <property type="entry name" value="HCY_dom"/>
</dbReference>
<dbReference type="GO" id="GO:0032259">
    <property type="term" value="P:methylation"/>
    <property type="evidence" value="ECO:0007669"/>
    <property type="project" value="UniProtKB-KW"/>
</dbReference>
<name>A0A9D1MVV7_9FIRM</name>
<evidence type="ECO:0000256" key="6">
    <source>
        <dbReference type="ARBA" id="ARBA00012032"/>
    </source>
</evidence>
<dbReference type="PROSITE" id="PS50972">
    <property type="entry name" value="PTERIN_BINDING"/>
    <property type="match status" value="1"/>
</dbReference>
<comment type="caution">
    <text evidence="24">The sequence shown here is derived from an EMBL/GenBank/DDBJ whole genome shotgun (WGS) entry which is preliminary data.</text>
</comment>
<dbReference type="InterPro" id="IPR036594">
    <property type="entry name" value="Meth_synthase_dom"/>
</dbReference>
<dbReference type="SMART" id="SM01018">
    <property type="entry name" value="B12-binding_2"/>
    <property type="match status" value="1"/>
</dbReference>
<comment type="function">
    <text evidence="17">Catalyzes the transfer of a methyl group from methyl-cobalamin to homocysteine, yielding enzyme-bound cob(I)alamin and methionine. Subsequently, remethylates the cofactor using methyltetrahydrofolate.</text>
</comment>
<dbReference type="PANTHER" id="PTHR45833:SF1">
    <property type="entry name" value="METHIONINE SYNTHASE"/>
    <property type="match status" value="1"/>
</dbReference>
<dbReference type="Pfam" id="PF00809">
    <property type="entry name" value="Pterin_bind"/>
    <property type="match status" value="1"/>
</dbReference>
<evidence type="ECO:0000259" key="20">
    <source>
        <dbReference type="PROSITE" id="PS50970"/>
    </source>
</evidence>
<keyword evidence="10" id="KW-0846">Cobalamin</keyword>
<dbReference type="EMBL" id="DVNM01000039">
    <property type="protein sequence ID" value="HIU69685.1"/>
    <property type="molecule type" value="Genomic_DNA"/>
</dbReference>
<keyword evidence="8 19" id="KW-0489">Methyltransferase</keyword>
<dbReference type="SUPFAM" id="SSF47644">
    <property type="entry name" value="Methionine synthase domain"/>
    <property type="match status" value="1"/>
</dbReference>
<comment type="similarity">
    <text evidence="5">Belongs to the vitamin-B12 dependent methionine synthase family.</text>
</comment>
<dbReference type="SUPFAM" id="SSF82282">
    <property type="entry name" value="Homocysteine S-methyltransferase"/>
    <property type="match status" value="1"/>
</dbReference>
<feature type="binding site" evidence="19">
    <location>
        <position position="203"/>
    </location>
    <ligand>
        <name>Zn(2+)</name>
        <dbReference type="ChEBI" id="CHEBI:29105"/>
    </ligand>
</feature>
<evidence type="ECO:0000256" key="13">
    <source>
        <dbReference type="ARBA" id="ARBA00022723"/>
    </source>
</evidence>
<dbReference type="InterPro" id="IPR036589">
    <property type="entry name" value="HCY_dom_sf"/>
</dbReference>
<evidence type="ECO:0000256" key="11">
    <source>
        <dbReference type="ARBA" id="ARBA00022679"/>
    </source>
</evidence>
<comment type="cofactor">
    <cofactor evidence="3">
        <name>methylcob(III)alamin</name>
        <dbReference type="ChEBI" id="CHEBI:28115"/>
    </cofactor>
</comment>
<dbReference type="InterPro" id="IPR003759">
    <property type="entry name" value="Cbl-bd_cap"/>
</dbReference>
<comment type="pathway">
    <text evidence="4">Amino-acid biosynthesis; L-methionine biosynthesis via de novo pathway; L-methionine from L-homocysteine (MetH route): step 1/1.</text>
</comment>
<evidence type="ECO:0000259" key="22">
    <source>
        <dbReference type="PROSITE" id="PS51332"/>
    </source>
</evidence>
<evidence type="ECO:0000256" key="14">
    <source>
        <dbReference type="ARBA" id="ARBA00022833"/>
    </source>
</evidence>
<dbReference type="Gene3D" id="3.20.20.330">
    <property type="entry name" value="Homocysteine-binding-like domain"/>
    <property type="match status" value="1"/>
</dbReference>
<evidence type="ECO:0000256" key="2">
    <source>
        <dbReference type="ARBA" id="ARBA00001947"/>
    </source>
</evidence>
<evidence type="ECO:0000256" key="5">
    <source>
        <dbReference type="ARBA" id="ARBA00010398"/>
    </source>
</evidence>
<reference evidence="24" key="2">
    <citation type="journal article" date="2021" name="PeerJ">
        <title>Extensive microbial diversity within the chicken gut microbiome revealed by metagenomics and culture.</title>
        <authorList>
            <person name="Gilroy R."/>
            <person name="Ravi A."/>
            <person name="Getino M."/>
            <person name="Pursley I."/>
            <person name="Horton D.L."/>
            <person name="Alikhan N.F."/>
            <person name="Baker D."/>
            <person name="Gharbi K."/>
            <person name="Hall N."/>
            <person name="Watson M."/>
            <person name="Adriaenssens E.M."/>
            <person name="Foster-Nyarko E."/>
            <person name="Jarju S."/>
            <person name="Secka A."/>
            <person name="Antonio M."/>
            <person name="Oren A."/>
            <person name="Chaudhuri R.R."/>
            <person name="La Ragione R."/>
            <person name="Hildebrand F."/>
            <person name="Pallen M.J."/>
        </authorList>
    </citation>
    <scope>NUCLEOTIDE SEQUENCE</scope>
    <source>
        <strain evidence="24">CHK176-6737</strain>
    </source>
</reference>
<keyword evidence="13 19" id="KW-0479">Metal-binding</keyword>
<dbReference type="PROSITE" id="PS51332">
    <property type="entry name" value="B12_BINDING"/>
    <property type="match status" value="1"/>
</dbReference>
<dbReference type="GO" id="GO:0031419">
    <property type="term" value="F:cobalamin binding"/>
    <property type="evidence" value="ECO:0007669"/>
    <property type="project" value="UniProtKB-KW"/>
</dbReference>
<evidence type="ECO:0000256" key="19">
    <source>
        <dbReference type="PROSITE-ProRule" id="PRU00333"/>
    </source>
</evidence>
<dbReference type="GO" id="GO:0005829">
    <property type="term" value="C:cytosol"/>
    <property type="evidence" value="ECO:0007669"/>
    <property type="project" value="TreeGrafter"/>
</dbReference>
<evidence type="ECO:0000256" key="10">
    <source>
        <dbReference type="ARBA" id="ARBA00022628"/>
    </source>
</evidence>
<dbReference type="SUPFAM" id="SSF51717">
    <property type="entry name" value="Dihydropteroate synthetase-like"/>
    <property type="match status" value="1"/>
</dbReference>
<evidence type="ECO:0000256" key="8">
    <source>
        <dbReference type="ARBA" id="ARBA00022603"/>
    </source>
</evidence>
<dbReference type="InterPro" id="IPR011005">
    <property type="entry name" value="Dihydropteroate_synth-like_sf"/>
</dbReference>
<evidence type="ECO:0000256" key="15">
    <source>
        <dbReference type="ARBA" id="ARBA00023167"/>
    </source>
</evidence>
<dbReference type="GO" id="GO:0046653">
    <property type="term" value="P:tetrahydrofolate metabolic process"/>
    <property type="evidence" value="ECO:0007669"/>
    <property type="project" value="TreeGrafter"/>
</dbReference>
<dbReference type="Proteomes" id="UP000824125">
    <property type="component" value="Unassembled WGS sequence"/>
</dbReference>
<dbReference type="AlphaFoldDB" id="A0A9D1MVV7"/>
<keyword evidence="15" id="KW-0486">Methionine biosynthesis</keyword>
<dbReference type="InterPro" id="IPR000489">
    <property type="entry name" value="Pterin-binding_dom"/>
</dbReference>
<dbReference type="Pfam" id="PF02310">
    <property type="entry name" value="B12-binding"/>
    <property type="match status" value="1"/>
</dbReference>
<reference evidence="24" key="1">
    <citation type="submission" date="2020-10" db="EMBL/GenBank/DDBJ databases">
        <authorList>
            <person name="Gilroy R."/>
        </authorList>
    </citation>
    <scope>NUCLEOTIDE SEQUENCE</scope>
    <source>
        <strain evidence="24">CHK176-6737</strain>
    </source>
</reference>
<feature type="domain" description="B12-binding" evidence="22">
    <location>
        <begin position="677"/>
        <end position="799"/>
    </location>
</feature>
<dbReference type="Gene3D" id="1.10.1240.10">
    <property type="entry name" value="Methionine synthase domain"/>
    <property type="match status" value="1"/>
</dbReference>
<gene>
    <name evidence="24" type="ORF">IAD23_07005</name>
</gene>
<sequence length="799" mass="85139">MDIQKLCEERILYFDGAMGTMLQENGLAPGEYPESFGAAHPDVLQKIHTAYIACGCDVITANTFGASPLKYGDDLAAVMRANLAAARQAANSAPRKIYVACDIGPLGKMLKPLGDFAFEDAVKAFSATAAMAEKYGADLVIIETMNDLYELKAAVLGVKEACGLPVIASVVFDETHHLMTGADPAAVVATLEGLGVDALGLNCSLGPQQMVEIVPELVKYASVPVIVSPNAGLPKSVNGKTVYDVDANAFSDAMRQIAEEGASILGGCCGTTPAYLAEAIAKTKDIHPKKITPKAHTLVASYTHAVEIGGENRPVLIGERINPTGKKRFKQALRENDMQYILQEGISQQENGADILDVNVGLPEIDEADMIGRAVFELQSVLDLPLQIDTTDTAAMEKALRLYNGKALVNSVNGKAEVMDSIFPLVQKYGGAVIALTLDEDGIPETSEKRVEIAEKIIARAKDYGIAQKDIVVDPLAMTVSSDPASALVTLQTVETLAKKGIRTSLGVSNVSFGLPNRGSLNAAFFTMAMQKGLSAGIVNVQSADMMRAYYAYLALGGFDRNFEKYIANIPKYAVALAAADGVGTAGQNDPGSEKPLQRAIIKGLKEEASRAAKTALQTVAPLELIDSEIIPALNIQGQGFEAKTVFLPQLLMSAEAAKAAFEEVKAAMSDRSAEKKGRIILATVKNDIHDIGKNIVKVLLENYGFEVIDLGRDVDPQRICDTAVKEDISLVGLSALMTTTVPSMEETIKMLKAAKPDCKVVVGGAVLTQEYADMIHADRYARDAMETVRYAEAHFAGA</sequence>
<evidence type="ECO:0000256" key="1">
    <source>
        <dbReference type="ARBA" id="ARBA00001700"/>
    </source>
</evidence>
<keyword evidence="9" id="KW-0028">Amino-acid biosynthesis</keyword>
<dbReference type="InterPro" id="IPR036724">
    <property type="entry name" value="Cobalamin-bd_sf"/>
</dbReference>
<feature type="binding site" evidence="19">
    <location>
        <position position="269"/>
    </location>
    <ligand>
        <name>Zn(2+)</name>
        <dbReference type="ChEBI" id="CHEBI:29105"/>
    </ligand>
</feature>
<evidence type="ECO:0000256" key="18">
    <source>
        <dbReference type="ARBA" id="ARBA00031040"/>
    </source>
</evidence>
<feature type="domain" description="Hcy-binding" evidence="20">
    <location>
        <begin position="1"/>
        <end position="283"/>
    </location>
</feature>
<dbReference type="GO" id="GO:0046872">
    <property type="term" value="F:metal ion binding"/>
    <property type="evidence" value="ECO:0007669"/>
    <property type="project" value="UniProtKB-KW"/>
</dbReference>
<dbReference type="InterPro" id="IPR050554">
    <property type="entry name" value="Met_Synthase/Corrinoid"/>
</dbReference>
<proteinExistence type="inferred from homology"/>
<dbReference type="GO" id="GO:0008705">
    <property type="term" value="F:methionine synthase activity"/>
    <property type="evidence" value="ECO:0007669"/>
    <property type="project" value="UniProtKB-EC"/>
</dbReference>
<dbReference type="PROSITE" id="PS50970">
    <property type="entry name" value="HCY"/>
    <property type="match status" value="1"/>
</dbReference>
<keyword evidence="14 19" id="KW-0862">Zinc</keyword>
<dbReference type="GO" id="GO:0050667">
    <property type="term" value="P:homocysteine metabolic process"/>
    <property type="evidence" value="ECO:0007669"/>
    <property type="project" value="TreeGrafter"/>
</dbReference>
<feature type="domain" description="B12-binding N-terminal" evidence="23">
    <location>
        <begin position="584"/>
        <end position="677"/>
    </location>
</feature>
<evidence type="ECO:0000256" key="3">
    <source>
        <dbReference type="ARBA" id="ARBA00001956"/>
    </source>
</evidence>
<dbReference type="EC" id="2.1.1.13" evidence="6"/>
<protein>
    <recommendedName>
        <fullName evidence="7">Methionine synthase</fullName>
        <ecNumber evidence="6">2.1.1.13</ecNumber>
    </recommendedName>
    <alternativeName>
        <fullName evidence="18">5-methyltetrahydrofolate--homocysteine methyltransferase</fullName>
    </alternativeName>
</protein>
<keyword evidence="12" id="KW-0949">S-adenosyl-L-methionine</keyword>
<dbReference type="Gene3D" id="3.20.20.20">
    <property type="entry name" value="Dihydropteroate synthase-like"/>
    <property type="match status" value="1"/>
</dbReference>
<organism evidence="24 25">
    <name type="scientific">Candidatus Scybalenecus merdavium</name>
    <dbReference type="NCBI Taxonomy" id="2840939"/>
    <lineage>
        <taxon>Bacteria</taxon>
        <taxon>Bacillati</taxon>
        <taxon>Bacillota</taxon>
        <taxon>Clostridia</taxon>
        <taxon>Eubacteriales</taxon>
        <taxon>Oscillospiraceae</taxon>
        <taxon>Oscillospiraceae incertae sedis</taxon>
        <taxon>Candidatus Scybalenecus</taxon>
    </lineage>
</organism>